<dbReference type="KEGG" id="srm:SRM_02466"/>
<protein>
    <submittedName>
        <fullName evidence="5">Hydrolase, NUDIX family protein</fullName>
    </submittedName>
</protein>
<dbReference type="Pfam" id="PF00293">
    <property type="entry name" value="NUDIX"/>
    <property type="match status" value="1"/>
</dbReference>
<dbReference type="InterPro" id="IPR015797">
    <property type="entry name" value="NUDIX_hydrolase-like_dom_sf"/>
</dbReference>
<dbReference type="Proteomes" id="UP000000933">
    <property type="component" value="Chromosome"/>
</dbReference>
<dbReference type="InterPro" id="IPR000086">
    <property type="entry name" value="NUDIX_hydrolase_dom"/>
</dbReference>
<reference evidence="6" key="2">
    <citation type="submission" date="2010-04" db="EMBL/GenBank/DDBJ databases">
        <title>Genome sequence of Salinibacter ruber M8.</title>
        <authorList>
            <consortium name="Genoscope"/>
        </authorList>
    </citation>
    <scope>NUCLEOTIDE SEQUENCE [LARGE SCALE GENOMIC DNA]</scope>
    <source>
        <strain evidence="6">M8</strain>
    </source>
</reference>
<accession>D5HBI2</accession>
<evidence type="ECO:0000256" key="2">
    <source>
        <dbReference type="RuleBase" id="RU003476"/>
    </source>
</evidence>
<keyword evidence="1 2" id="KW-0378">Hydrolase</keyword>
<feature type="domain" description="Nudix hydrolase" evidence="4">
    <location>
        <begin position="162"/>
        <end position="293"/>
    </location>
</feature>
<dbReference type="InterPro" id="IPR020476">
    <property type="entry name" value="Nudix_hydrolase"/>
</dbReference>
<gene>
    <name evidence="5" type="ordered locus">SRM_02466</name>
</gene>
<dbReference type="PROSITE" id="PS51462">
    <property type="entry name" value="NUDIX"/>
    <property type="match status" value="1"/>
</dbReference>
<dbReference type="InterPro" id="IPR020084">
    <property type="entry name" value="NUDIX_hydrolase_CS"/>
</dbReference>
<evidence type="ECO:0000256" key="3">
    <source>
        <dbReference type="SAM" id="MobiDB-lite"/>
    </source>
</evidence>
<dbReference type="CDD" id="cd03673">
    <property type="entry name" value="NUDIX_Ap6A_hydrolase"/>
    <property type="match status" value="1"/>
</dbReference>
<evidence type="ECO:0000313" key="6">
    <source>
        <dbReference type="Proteomes" id="UP000000933"/>
    </source>
</evidence>
<evidence type="ECO:0000259" key="4">
    <source>
        <dbReference type="PROSITE" id="PS51462"/>
    </source>
</evidence>
<dbReference type="Gene3D" id="3.90.79.10">
    <property type="entry name" value="Nucleoside Triphosphate Pyrophosphohydrolase"/>
    <property type="match status" value="1"/>
</dbReference>
<dbReference type="EMBL" id="FP565814">
    <property type="protein sequence ID" value="CBH25387.1"/>
    <property type="molecule type" value="Genomic_DNA"/>
</dbReference>
<dbReference type="PROSITE" id="PS00893">
    <property type="entry name" value="NUDIX_BOX"/>
    <property type="match status" value="1"/>
</dbReference>
<dbReference type="HOGENOM" id="CLU_908791_0_0_10"/>
<dbReference type="AlphaFoldDB" id="D5HBI2"/>
<sequence>MQFPNQANRMPTGPQGMLPRVRGGITAERAAEFVSGAKQGPTAYVYVLPNWPAVPYPRRNVHTALEGQGGGHGTMARSLCVVYMLLFASVSAPDASVSAVAERGLSASNGGVRLWKTLGAVPDGTDPVLVVDPRALPAPSAETEAAVRVPSVPPAALRNVAPYRPPAPVAAGGGYVGCPLPNDVVLLVIFRRGVWDLPKGTQDPGESIEACARREVQEEVGIESLRVVRGLGTTQHGYPDGTRYAVKTTHWYLMRTPERAFEPDRREGIRRVTRGRWAVARAHMGYDTLRQHMDRVEGTVRAALGT</sequence>
<reference evidence="5 6" key="1">
    <citation type="journal article" date="2010" name="ISME J.">
        <title>Fine-scale evolution: genomic, phenotypic and ecological differentiation in two coexisting Salinibacter ruber strains.</title>
        <authorList>
            <person name="Pena A."/>
            <person name="Teeling H."/>
            <person name="Huerta-Cepas J."/>
            <person name="Santos F."/>
            <person name="Yarza P."/>
            <person name="Brito-Echeverria J."/>
            <person name="Lucio M."/>
            <person name="Schmitt-Kopplin P."/>
            <person name="Meseguer I."/>
            <person name="Schenowitz C."/>
            <person name="Dossat C."/>
            <person name="Barbe V."/>
            <person name="Dopazo J."/>
            <person name="Rossello-Mora R."/>
            <person name="Schuler M."/>
            <person name="Glockner F.O."/>
            <person name="Amann R."/>
            <person name="Gabaldon T."/>
            <person name="Anton J."/>
        </authorList>
    </citation>
    <scope>NUCLEOTIDE SEQUENCE [LARGE SCALE GENOMIC DNA]</scope>
    <source>
        <strain evidence="5 6">M8</strain>
    </source>
</reference>
<evidence type="ECO:0000256" key="1">
    <source>
        <dbReference type="ARBA" id="ARBA00022801"/>
    </source>
</evidence>
<proteinExistence type="inferred from homology"/>
<evidence type="ECO:0000313" key="5">
    <source>
        <dbReference type="EMBL" id="CBH25387.1"/>
    </source>
</evidence>
<name>D5HBI2_SALRM</name>
<dbReference type="SUPFAM" id="SSF55811">
    <property type="entry name" value="Nudix"/>
    <property type="match status" value="1"/>
</dbReference>
<dbReference type="PRINTS" id="PR00502">
    <property type="entry name" value="NUDIXFAMILY"/>
</dbReference>
<feature type="region of interest" description="Disordered" evidence="3">
    <location>
        <begin position="1"/>
        <end position="20"/>
    </location>
</feature>
<organism evidence="5 6">
    <name type="scientific">Salinibacter ruber (strain M8)</name>
    <dbReference type="NCBI Taxonomy" id="761659"/>
    <lineage>
        <taxon>Bacteria</taxon>
        <taxon>Pseudomonadati</taxon>
        <taxon>Rhodothermota</taxon>
        <taxon>Rhodothermia</taxon>
        <taxon>Rhodothermales</taxon>
        <taxon>Salinibacteraceae</taxon>
        <taxon>Salinibacter</taxon>
    </lineage>
</organism>
<comment type="similarity">
    <text evidence="2">Belongs to the Nudix hydrolase family.</text>
</comment>
<dbReference type="GO" id="GO:0016787">
    <property type="term" value="F:hydrolase activity"/>
    <property type="evidence" value="ECO:0007669"/>
    <property type="project" value="UniProtKB-KW"/>
</dbReference>